<protein>
    <submittedName>
        <fullName evidence="2">EAL domain, c-di-GMP-specific phosphodiesterase class I (Or its enzymatically inactive variant)</fullName>
    </submittedName>
</protein>
<dbReference type="InterPro" id="IPR035919">
    <property type="entry name" value="EAL_sf"/>
</dbReference>
<dbReference type="SUPFAM" id="SSF141868">
    <property type="entry name" value="EAL domain-like"/>
    <property type="match status" value="1"/>
</dbReference>
<dbReference type="SMART" id="SM00052">
    <property type="entry name" value="EAL"/>
    <property type="match status" value="1"/>
</dbReference>
<evidence type="ECO:0000259" key="1">
    <source>
        <dbReference type="PROSITE" id="PS50883"/>
    </source>
</evidence>
<dbReference type="InterPro" id="IPR001633">
    <property type="entry name" value="EAL_dom"/>
</dbReference>
<dbReference type="RefSeq" id="WP_165628899.1">
    <property type="nucleotide sequence ID" value="NZ_BNAC01000004.1"/>
</dbReference>
<dbReference type="Gene3D" id="3.20.20.450">
    <property type="entry name" value="EAL domain"/>
    <property type="match status" value="1"/>
</dbReference>
<dbReference type="InterPro" id="IPR052155">
    <property type="entry name" value="Biofilm_reg_signaling"/>
</dbReference>
<organism evidence="2 3">
    <name type="scientific">Klenkia taihuensis</name>
    <dbReference type="NCBI Taxonomy" id="1225127"/>
    <lineage>
        <taxon>Bacteria</taxon>
        <taxon>Bacillati</taxon>
        <taxon>Actinomycetota</taxon>
        <taxon>Actinomycetes</taxon>
        <taxon>Geodermatophilales</taxon>
        <taxon>Geodermatophilaceae</taxon>
        <taxon>Klenkia</taxon>
    </lineage>
</organism>
<name>A0A1I1NXF1_9ACTN</name>
<reference evidence="3" key="1">
    <citation type="submission" date="2016-10" db="EMBL/GenBank/DDBJ databases">
        <authorList>
            <person name="Varghese N."/>
            <person name="Submissions S."/>
        </authorList>
    </citation>
    <scope>NUCLEOTIDE SEQUENCE [LARGE SCALE GENOMIC DNA]</scope>
    <source>
        <strain evidence="3">DSM 45962</strain>
    </source>
</reference>
<evidence type="ECO:0000313" key="3">
    <source>
        <dbReference type="Proteomes" id="UP000199022"/>
    </source>
</evidence>
<dbReference type="AlphaFoldDB" id="A0A1I1NXF1"/>
<sequence>MPVDQTSVTDLYEPTARTDCRPLLADPDDLTVVHSPVVDLADGSVTGWTAAARFPGTATPDVWFAAAHDAGLAAPLQALLLQTALARRPAAGRLHVPVDPWLLGAPVVHTALSVPLTGVVLELADANVDDEAALLRRCTVLRERGAALAVPAALLHRLPQLPADVVLLPAPLVAGLAGDTRRTAVATGVLAYAAAAGATVLADGVETDAELHGLLDAGVHAARGWLVGPPADGYGPAAPRVVRALGTRAQRAGGDTTVRGLLRPVRTWSPGRDDRQLTPPVLVLDDAGRPATLSLVDARTGAWFEAPAALVLDVGTPVTEALHRALARRPAVRFDPVPCTDAAGAVVGLVRVEDLAGAAAAR</sequence>
<dbReference type="PANTHER" id="PTHR44757">
    <property type="entry name" value="DIGUANYLATE CYCLASE DGCP"/>
    <property type="match status" value="1"/>
</dbReference>
<dbReference type="STRING" id="1225127.SAMN05661030_2319"/>
<proteinExistence type="predicted"/>
<gene>
    <name evidence="2" type="ORF">SAMN05661030_2319</name>
</gene>
<accession>A0A1I1NXF1</accession>
<dbReference type="PANTHER" id="PTHR44757:SF2">
    <property type="entry name" value="BIOFILM ARCHITECTURE MAINTENANCE PROTEIN MBAA"/>
    <property type="match status" value="1"/>
</dbReference>
<feature type="domain" description="EAL" evidence="1">
    <location>
        <begin position="13"/>
        <end position="244"/>
    </location>
</feature>
<keyword evidence="3" id="KW-1185">Reference proteome</keyword>
<dbReference type="PROSITE" id="PS50883">
    <property type="entry name" value="EAL"/>
    <property type="match status" value="1"/>
</dbReference>
<evidence type="ECO:0000313" key="2">
    <source>
        <dbReference type="EMBL" id="SFD02279.1"/>
    </source>
</evidence>
<dbReference type="Proteomes" id="UP000199022">
    <property type="component" value="Unassembled WGS sequence"/>
</dbReference>
<dbReference type="Pfam" id="PF00563">
    <property type="entry name" value="EAL"/>
    <property type="match status" value="1"/>
</dbReference>
<dbReference type="EMBL" id="FOMD01000002">
    <property type="protein sequence ID" value="SFD02279.1"/>
    <property type="molecule type" value="Genomic_DNA"/>
</dbReference>